<dbReference type="SUPFAM" id="SSF54427">
    <property type="entry name" value="NTF2-like"/>
    <property type="match status" value="2"/>
</dbReference>
<dbReference type="PANTHER" id="PTHR41252">
    <property type="entry name" value="BLR2505 PROTEIN"/>
    <property type="match status" value="1"/>
</dbReference>
<dbReference type="InterPro" id="IPR032710">
    <property type="entry name" value="NTF2-like_dom_sf"/>
</dbReference>
<name>A0A2T1A4C8_9ACTN</name>
<keyword evidence="3" id="KW-1185">Reference proteome</keyword>
<dbReference type="PANTHER" id="PTHR41252:SF1">
    <property type="entry name" value="BLR2505 PROTEIN"/>
    <property type="match status" value="1"/>
</dbReference>
<proteinExistence type="predicted"/>
<gene>
    <name evidence="2" type="ORF">CLV47_102135</name>
</gene>
<feature type="domain" description="SnoaL-like" evidence="1">
    <location>
        <begin position="163"/>
        <end position="266"/>
    </location>
</feature>
<dbReference type="InterPro" id="IPR037401">
    <property type="entry name" value="SnoaL-like"/>
</dbReference>
<dbReference type="OrthoDB" id="981191at2"/>
<feature type="domain" description="SnoaL-like" evidence="1">
    <location>
        <begin position="8"/>
        <end position="113"/>
    </location>
</feature>
<dbReference type="AlphaFoldDB" id="A0A2T1A4C8"/>
<reference evidence="2 3" key="1">
    <citation type="submission" date="2018-03" db="EMBL/GenBank/DDBJ databases">
        <title>Genomic Encyclopedia of Archaeal and Bacterial Type Strains, Phase II (KMG-II): from individual species to whole genera.</title>
        <authorList>
            <person name="Goeker M."/>
        </authorList>
    </citation>
    <scope>NUCLEOTIDE SEQUENCE [LARGE SCALE GENOMIC DNA]</scope>
    <source>
        <strain evidence="2 3">DSM 100065</strain>
    </source>
</reference>
<comment type="caution">
    <text evidence="2">The sequence shown here is derived from an EMBL/GenBank/DDBJ whole genome shotgun (WGS) entry which is preliminary data.</text>
</comment>
<evidence type="ECO:0000259" key="1">
    <source>
        <dbReference type="Pfam" id="PF12680"/>
    </source>
</evidence>
<protein>
    <submittedName>
        <fullName evidence="2">SnoaL-like protein</fullName>
    </submittedName>
</protein>
<dbReference type="Gene3D" id="3.10.450.50">
    <property type="match status" value="2"/>
</dbReference>
<evidence type="ECO:0000313" key="3">
    <source>
        <dbReference type="Proteomes" id="UP000237752"/>
    </source>
</evidence>
<dbReference type="RefSeq" id="WP_106347614.1">
    <property type="nucleotide sequence ID" value="NZ_PVUE01000002.1"/>
</dbReference>
<dbReference type="Pfam" id="PF12680">
    <property type="entry name" value="SnoaL_2"/>
    <property type="match status" value="2"/>
</dbReference>
<organism evidence="2 3">
    <name type="scientific">Antricoccus suffuscus</name>
    <dbReference type="NCBI Taxonomy" id="1629062"/>
    <lineage>
        <taxon>Bacteria</taxon>
        <taxon>Bacillati</taxon>
        <taxon>Actinomycetota</taxon>
        <taxon>Actinomycetes</taxon>
        <taxon>Geodermatophilales</taxon>
        <taxon>Antricoccaceae</taxon>
        <taxon>Antricoccus</taxon>
    </lineage>
</organism>
<dbReference type="Proteomes" id="UP000237752">
    <property type="component" value="Unassembled WGS sequence"/>
</dbReference>
<sequence>MSTTLALIEKYYDACGRGDEDAVRSTLQPDITHFYLAPNVGSRPVRSAEHLARKVHKSAEKLGARWQVDRLIEQGSRAAIEWAMTWTPAGVDAPIVTRGCEWFEVSDGLIAEVRSYHQVLDEPCDLDGFPYTDRKYSGVDRESSAKDDLGAQPPSSRLPLIIDYYDACTAADAERLEAFFTADVTHYFLRPNVGSTAVSGAQHLARYWRKVARMLQARWVVESIIEQGDEAIIEWSMYNQPAGAPRRIVTRGTEWYVFDNNKIAEIRSYHRNLDQSSELAEFPYAERGFSVVGHESSRLHDAATTPFQKLSP</sequence>
<dbReference type="EMBL" id="PVUE01000002">
    <property type="protein sequence ID" value="PRZ43449.1"/>
    <property type="molecule type" value="Genomic_DNA"/>
</dbReference>
<evidence type="ECO:0000313" key="2">
    <source>
        <dbReference type="EMBL" id="PRZ43449.1"/>
    </source>
</evidence>
<accession>A0A2T1A4C8</accession>